<feature type="transmembrane region" description="Helical" evidence="7">
    <location>
        <begin position="55"/>
        <end position="80"/>
    </location>
</feature>
<evidence type="ECO:0000259" key="8">
    <source>
        <dbReference type="PROSITE" id="PS50893"/>
    </source>
</evidence>
<dbReference type="Proteomes" id="UP001374579">
    <property type="component" value="Unassembled WGS sequence"/>
</dbReference>
<evidence type="ECO:0008006" key="12">
    <source>
        <dbReference type="Google" id="ProtNLM"/>
    </source>
</evidence>
<keyword evidence="2" id="KW-0813">Transport</keyword>
<dbReference type="GO" id="GO:0005778">
    <property type="term" value="C:peroxisomal membrane"/>
    <property type="evidence" value="ECO:0007669"/>
    <property type="project" value="TreeGrafter"/>
</dbReference>
<dbReference type="SUPFAM" id="SSF52540">
    <property type="entry name" value="P-loop containing nucleoside triphosphate hydrolases"/>
    <property type="match status" value="1"/>
</dbReference>
<evidence type="ECO:0000256" key="1">
    <source>
        <dbReference type="ARBA" id="ARBA00008575"/>
    </source>
</evidence>
<proteinExistence type="inferred from homology"/>
<evidence type="ECO:0000259" key="9">
    <source>
        <dbReference type="PROSITE" id="PS50929"/>
    </source>
</evidence>
<sequence>MSHFNSRARGEQTTLYGACAATAAMVHAQVKFDLTFFKRFLKLCRWMFPSLCSKAAVMTLFLLLLSLLEQVVIYNIGLIASKYFKVLGTKDRQGFTTHTIISVVLIIAEAFLKSCITYVASMLHITWRQSLCTRLHHTYFCNILYYHVNVVDNTVDNPDQRMTQDVDKMTDTFSKVFVPIIISPFKIGYYMYQASIATGYIGPVSVLCFFMVFSLINKFLMTPVVHYVYKQERREGDFRFKHMQIRTYAESAAFYRAGQVEEVKTNQKLDQLIGTQRRLIHWNFALNFSINTADYLGSILSYIALAFPIFLGRYDNLAPADLSALISKNAFVCIYLINCFTTLIDQAKDVTDVAGCAHRIGQLTEVMGRIKADQEDTYDFASGTYSSFELSPRHLWPDDSGSYQEMHATEPAFHMDGVTYGPPKSSTVLCRDLSVQLQTGVNVLVTGDSGCGKTSLLRVISGLWRPSKGRVNKLVAQGPSGVLYLPQKPYLTNGSLRDQILFPCTEAEVVPDDDKMHEYLSLVGLDQLLERLGGLDVDLDWNWYDELSPGEMQRLSFVRLFFHKPRFAMLDEATSQVSQEMESLLYNTCTGMHITLLSVGHRDSIRQFHHMMLHFDGTGSWTLTPTHSGDHGDSGSGGGDGGVVSEGAGLDSQHVQLSGVQASHSES</sequence>
<dbReference type="GO" id="GO:0042760">
    <property type="term" value="P:very long-chain fatty acid catabolic process"/>
    <property type="evidence" value="ECO:0007669"/>
    <property type="project" value="TreeGrafter"/>
</dbReference>
<accession>A0AAN9BCV6</accession>
<dbReference type="SUPFAM" id="SSF90123">
    <property type="entry name" value="ABC transporter transmembrane region"/>
    <property type="match status" value="1"/>
</dbReference>
<reference evidence="10 11" key="1">
    <citation type="submission" date="2024-02" db="EMBL/GenBank/DDBJ databases">
        <title>Chromosome-scale genome assembly of the rough periwinkle Littorina saxatilis.</title>
        <authorList>
            <person name="De Jode A."/>
            <person name="Faria R."/>
            <person name="Formenti G."/>
            <person name="Sims Y."/>
            <person name="Smith T.P."/>
            <person name="Tracey A."/>
            <person name="Wood J.M.D."/>
            <person name="Zagrodzka Z.B."/>
            <person name="Johannesson K."/>
            <person name="Butlin R.K."/>
            <person name="Leder E.H."/>
        </authorList>
    </citation>
    <scope>NUCLEOTIDE SEQUENCE [LARGE SCALE GENOMIC DNA]</scope>
    <source>
        <strain evidence="10">Snail1</strain>
        <tissue evidence="10">Muscle</tissue>
    </source>
</reference>
<feature type="transmembrane region" description="Helical" evidence="7">
    <location>
        <begin position="204"/>
        <end position="229"/>
    </location>
</feature>
<dbReference type="PROSITE" id="PS00211">
    <property type="entry name" value="ABC_TRANSPORTER_1"/>
    <property type="match status" value="1"/>
</dbReference>
<dbReference type="PROSITE" id="PS50929">
    <property type="entry name" value="ABC_TM1F"/>
    <property type="match status" value="1"/>
</dbReference>
<comment type="similarity">
    <text evidence="1">Belongs to the ABC transporter superfamily. ABCD family. Peroxisomal fatty acyl CoA transporter (TC 3.A.1.203) subfamily.</text>
</comment>
<dbReference type="GO" id="GO:0006635">
    <property type="term" value="P:fatty acid beta-oxidation"/>
    <property type="evidence" value="ECO:0007669"/>
    <property type="project" value="TreeGrafter"/>
</dbReference>
<dbReference type="GO" id="GO:0016887">
    <property type="term" value="F:ATP hydrolysis activity"/>
    <property type="evidence" value="ECO:0007669"/>
    <property type="project" value="InterPro"/>
</dbReference>
<dbReference type="InterPro" id="IPR036640">
    <property type="entry name" value="ABC1_TM_sf"/>
</dbReference>
<organism evidence="10 11">
    <name type="scientific">Littorina saxatilis</name>
    <dbReference type="NCBI Taxonomy" id="31220"/>
    <lineage>
        <taxon>Eukaryota</taxon>
        <taxon>Metazoa</taxon>
        <taxon>Spiralia</taxon>
        <taxon>Lophotrochozoa</taxon>
        <taxon>Mollusca</taxon>
        <taxon>Gastropoda</taxon>
        <taxon>Caenogastropoda</taxon>
        <taxon>Littorinimorpha</taxon>
        <taxon>Littorinoidea</taxon>
        <taxon>Littorinidae</taxon>
        <taxon>Littorina</taxon>
    </lineage>
</organism>
<dbReference type="GO" id="GO:0005524">
    <property type="term" value="F:ATP binding"/>
    <property type="evidence" value="ECO:0007669"/>
    <property type="project" value="InterPro"/>
</dbReference>
<dbReference type="InterPro" id="IPR011527">
    <property type="entry name" value="ABC1_TM_dom"/>
</dbReference>
<feature type="domain" description="ABC transporter" evidence="8">
    <location>
        <begin position="413"/>
        <end position="641"/>
    </location>
</feature>
<dbReference type="GO" id="GO:0005324">
    <property type="term" value="F:long-chain fatty acid transmembrane transporter activity"/>
    <property type="evidence" value="ECO:0007669"/>
    <property type="project" value="TreeGrafter"/>
</dbReference>
<gene>
    <name evidence="10" type="ORF">V1264_018098</name>
</gene>
<comment type="caution">
    <text evidence="10">The sequence shown here is derived from an EMBL/GenBank/DDBJ whole genome shotgun (WGS) entry which is preliminary data.</text>
</comment>
<dbReference type="AlphaFoldDB" id="A0AAN9BCV6"/>
<dbReference type="Pfam" id="PF00005">
    <property type="entry name" value="ABC_tran"/>
    <property type="match status" value="1"/>
</dbReference>
<evidence type="ECO:0000313" key="10">
    <source>
        <dbReference type="EMBL" id="KAK7103137.1"/>
    </source>
</evidence>
<protein>
    <recommendedName>
        <fullName evidence="12">ATP-binding cassette sub-family D member 4</fullName>
    </recommendedName>
</protein>
<dbReference type="Gene3D" id="1.20.1560.10">
    <property type="entry name" value="ABC transporter type 1, transmembrane domain"/>
    <property type="match status" value="1"/>
</dbReference>
<name>A0AAN9BCV6_9CAEN</name>
<dbReference type="GO" id="GO:0015910">
    <property type="term" value="P:long-chain fatty acid import into peroxisome"/>
    <property type="evidence" value="ECO:0007669"/>
    <property type="project" value="TreeGrafter"/>
</dbReference>
<dbReference type="Gene3D" id="3.40.50.300">
    <property type="entry name" value="P-loop containing nucleotide triphosphate hydrolases"/>
    <property type="match status" value="1"/>
</dbReference>
<dbReference type="Pfam" id="PF06472">
    <property type="entry name" value="ABC_membrane_2"/>
    <property type="match status" value="1"/>
</dbReference>
<dbReference type="InterPro" id="IPR017871">
    <property type="entry name" value="ABC_transporter-like_CS"/>
</dbReference>
<keyword evidence="3 7" id="KW-0812">Transmembrane</keyword>
<evidence type="ECO:0000256" key="6">
    <source>
        <dbReference type="SAM" id="MobiDB-lite"/>
    </source>
</evidence>
<feature type="transmembrane region" description="Helical" evidence="7">
    <location>
        <begin position="100"/>
        <end position="120"/>
    </location>
</feature>
<dbReference type="InterPro" id="IPR003439">
    <property type="entry name" value="ABC_transporter-like_ATP-bd"/>
</dbReference>
<dbReference type="EMBL" id="JBAMIC010000008">
    <property type="protein sequence ID" value="KAK7103137.1"/>
    <property type="molecule type" value="Genomic_DNA"/>
</dbReference>
<feature type="domain" description="ABC transmembrane type-1" evidence="9">
    <location>
        <begin position="56"/>
        <end position="327"/>
    </location>
</feature>
<dbReference type="PANTHER" id="PTHR11384:SF59">
    <property type="entry name" value="LYSOSOMAL COBALAMIN TRANSPORTER ABCD4"/>
    <property type="match status" value="1"/>
</dbReference>
<feature type="region of interest" description="Disordered" evidence="6">
    <location>
        <begin position="624"/>
        <end position="667"/>
    </location>
</feature>
<dbReference type="CDD" id="cd03223">
    <property type="entry name" value="ABCD_peroxisomal_ALDP"/>
    <property type="match status" value="1"/>
</dbReference>
<evidence type="ECO:0000256" key="5">
    <source>
        <dbReference type="ARBA" id="ARBA00023136"/>
    </source>
</evidence>
<dbReference type="GO" id="GO:0007031">
    <property type="term" value="P:peroxisome organization"/>
    <property type="evidence" value="ECO:0007669"/>
    <property type="project" value="TreeGrafter"/>
</dbReference>
<feature type="compositionally biased region" description="Gly residues" evidence="6">
    <location>
        <begin position="634"/>
        <end position="644"/>
    </location>
</feature>
<evidence type="ECO:0000313" key="11">
    <source>
        <dbReference type="Proteomes" id="UP001374579"/>
    </source>
</evidence>
<keyword evidence="4 7" id="KW-1133">Transmembrane helix</keyword>
<evidence type="ECO:0000256" key="2">
    <source>
        <dbReference type="ARBA" id="ARBA00022448"/>
    </source>
</evidence>
<evidence type="ECO:0000256" key="7">
    <source>
        <dbReference type="SAM" id="Phobius"/>
    </source>
</evidence>
<dbReference type="PROSITE" id="PS50893">
    <property type="entry name" value="ABC_TRANSPORTER_2"/>
    <property type="match status" value="1"/>
</dbReference>
<dbReference type="PANTHER" id="PTHR11384">
    <property type="entry name" value="ATP-BINDING CASSETTE, SUB-FAMILY D MEMBER"/>
    <property type="match status" value="1"/>
</dbReference>
<dbReference type="InterPro" id="IPR027417">
    <property type="entry name" value="P-loop_NTPase"/>
</dbReference>
<keyword evidence="11" id="KW-1185">Reference proteome</keyword>
<evidence type="ECO:0000256" key="4">
    <source>
        <dbReference type="ARBA" id="ARBA00022989"/>
    </source>
</evidence>
<keyword evidence="5 7" id="KW-0472">Membrane</keyword>
<dbReference type="InterPro" id="IPR050835">
    <property type="entry name" value="ABC_transporter_sub-D"/>
</dbReference>
<feature type="compositionally biased region" description="Polar residues" evidence="6">
    <location>
        <begin position="653"/>
        <end position="667"/>
    </location>
</feature>
<feature type="transmembrane region" description="Helical" evidence="7">
    <location>
        <begin position="15"/>
        <end position="34"/>
    </location>
</feature>
<dbReference type="GO" id="GO:0140359">
    <property type="term" value="F:ABC-type transporter activity"/>
    <property type="evidence" value="ECO:0007669"/>
    <property type="project" value="InterPro"/>
</dbReference>
<evidence type="ECO:0000256" key="3">
    <source>
        <dbReference type="ARBA" id="ARBA00022692"/>
    </source>
</evidence>